<dbReference type="OrthoDB" id="4088568at2759"/>
<feature type="compositionally biased region" description="Low complexity" evidence="1">
    <location>
        <begin position="39"/>
        <end position="51"/>
    </location>
</feature>
<protein>
    <submittedName>
        <fullName evidence="2">21548_t:CDS:1</fullName>
    </submittedName>
</protein>
<organism evidence="2 3">
    <name type="scientific">Dentiscutata erythropus</name>
    <dbReference type="NCBI Taxonomy" id="1348616"/>
    <lineage>
        <taxon>Eukaryota</taxon>
        <taxon>Fungi</taxon>
        <taxon>Fungi incertae sedis</taxon>
        <taxon>Mucoromycota</taxon>
        <taxon>Glomeromycotina</taxon>
        <taxon>Glomeromycetes</taxon>
        <taxon>Diversisporales</taxon>
        <taxon>Gigasporaceae</taxon>
        <taxon>Dentiscutata</taxon>
    </lineage>
</organism>
<reference evidence="2" key="1">
    <citation type="submission" date="2021-06" db="EMBL/GenBank/DDBJ databases">
        <authorList>
            <person name="Kallberg Y."/>
            <person name="Tangrot J."/>
            <person name="Rosling A."/>
        </authorList>
    </citation>
    <scope>NUCLEOTIDE SEQUENCE</scope>
    <source>
        <strain evidence="2">MA453B</strain>
    </source>
</reference>
<name>A0A9N9KFS2_9GLOM</name>
<feature type="compositionally biased region" description="Polar residues" evidence="1">
    <location>
        <begin position="1"/>
        <end position="17"/>
    </location>
</feature>
<feature type="non-terminal residue" evidence="2">
    <location>
        <position position="1"/>
    </location>
</feature>
<keyword evidence="3" id="KW-1185">Reference proteome</keyword>
<comment type="caution">
    <text evidence="2">The sequence shown here is derived from an EMBL/GenBank/DDBJ whole genome shotgun (WGS) entry which is preliminary data.</text>
</comment>
<feature type="non-terminal residue" evidence="2">
    <location>
        <position position="105"/>
    </location>
</feature>
<evidence type="ECO:0000256" key="1">
    <source>
        <dbReference type="SAM" id="MobiDB-lite"/>
    </source>
</evidence>
<feature type="region of interest" description="Disordered" evidence="1">
    <location>
        <begin position="1"/>
        <end position="51"/>
    </location>
</feature>
<evidence type="ECO:0000313" key="2">
    <source>
        <dbReference type="EMBL" id="CAG8826364.1"/>
    </source>
</evidence>
<dbReference type="Proteomes" id="UP000789405">
    <property type="component" value="Unassembled WGS sequence"/>
</dbReference>
<evidence type="ECO:0000313" key="3">
    <source>
        <dbReference type="Proteomes" id="UP000789405"/>
    </source>
</evidence>
<dbReference type="AlphaFoldDB" id="A0A9N9KFS2"/>
<dbReference type="EMBL" id="CAJVPY010067859">
    <property type="protein sequence ID" value="CAG8826364.1"/>
    <property type="molecule type" value="Genomic_DNA"/>
</dbReference>
<proteinExistence type="predicted"/>
<gene>
    <name evidence="2" type="ORF">DERYTH_LOCUS28069</name>
</gene>
<sequence length="105" mass="11379">PGSQVSGLGSSFPNPTDLSRRLMSTQQAQQEAENESNDESSNITSRSRINSITQTGNPFWGTFSPSPAPRSPVLIQCCCGKDDCQNLDTFLRSISSLEDELRLAA</sequence>
<accession>A0A9N9KFS2</accession>